<feature type="compositionally biased region" description="Basic and acidic residues" evidence="1">
    <location>
        <begin position="137"/>
        <end position="153"/>
    </location>
</feature>
<keyword evidence="4" id="KW-1185">Reference proteome</keyword>
<reference evidence="4" key="1">
    <citation type="submission" date="2016-10" db="EMBL/GenBank/DDBJ databases">
        <authorList>
            <person name="Varghese N."/>
            <person name="Submissions S."/>
        </authorList>
    </citation>
    <scope>NUCLEOTIDE SEQUENCE [LARGE SCALE GENOMIC DNA]</scope>
    <source>
        <strain evidence="4">ATCC 25963</strain>
    </source>
</reference>
<dbReference type="EMBL" id="FOMX01000014">
    <property type="protein sequence ID" value="SFE49736.1"/>
    <property type="molecule type" value="Genomic_DNA"/>
</dbReference>
<evidence type="ECO:0000256" key="2">
    <source>
        <dbReference type="SAM" id="Phobius"/>
    </source>
</evidence>
<feature type="region of interest" description="Disordered" evidence="1">
    <location>
        <begin position="236"/>
        <end position="301"/>
    </location>
</feature>
<evidence type="ECO:0000313" key="3">
    <source>
        <dbReference type="EMBL" id="SFE49736.1"/>
    </source>
</evidence>
<evidence type="ECO:0000256" key="1">
    <source>
        <dbReference type="SAM" id="MobiDB-lite"/>
    </source>
</evidence>
<feature type="compositionally biased region" description="Low complexity" evidence="1">
    <location>
        <begin position="28"/>
        <end position="39"/>
    </location>
</feature>
<keyword evidence="2" id="KW-0472">Membrane</keyword>
<proteinExistence type="predicted"/>
<accession>A0A1I2B0Z5</accession>
<feature type="transmembrane region" description="Helical" evidence="2">
    <location>
        <begin position="307"/>
        <end position="330"/>
    </location>
</feature>
<name>A0A1I2B0Z5_9BACT</name>
<keyword evidence="2" id="KW-0812">Transmembrane</keyword>
<gene>
    <name evidence="3" type="ORF">SAMN02745121_04500</name>
</gene>
<protein>
    <submittedName>
        <fullName evidence="3">Uncharacterized protein</fullName>
    </submittedName>
</protein>
<feature type="transmembrane region" description="Helical" evidence="2">
    <location>
        <begin position="372"/>
        <end position="394"/>
    </location>
</feature>
<feature type="region of interest" description="Disordered" evidence="1">
    <location>
        <begin position="132"/>
        <end position="153"/>
    </location>
</feature>
<dbReference type="RefSeq" id="WP_143140758.1">
    <property type="nucleotide sequence ID" value="NZ_FOMX01000014.1"/>
</dbReference>
<keyword evidence="2" id="KW-1133">Transmembrane helix</keyword>
<evidence type="ECO:0000313" key="4">
    <source>
        <dbReference type="Proteomes" id="UP000199400"/>
    </source>
</evidence>
<dbReference type="AlphaFoldDB" id="A0A1I2B0Z5"/>
<organism evidence="3 4">
    <name type="scientific">Nannocystis exedens</name>
    <dbReference type="NCBI Taxonomy" id="54"/>
    <lineage>
        <taxon>Bacteria</taxon>
        <taxon>Pseudomonadati</taxon>
        <taxon>Myxococcota</taxon>
        <taxon>Polyangia</taxon>
        <taxon>Nannocystales</taxon>
        <taxon>Nannocystaceae</taxon>
        <taxon>Nannocystis</taxon>
    </lineage>
</organism>
<feature type="compositionally biased region" description="Pro residues" evidence="1">
    <location>
        <begin position="241"/>
        <end position="252"/>
    </location>
</feature>
<dbReference type="STRING" id="54.SAMN02745121_04500"/>
<dbReference type="Proteomes" id="UP000199400">
    <property type="component" value="Unassembled WGS sequence"/>
</dbReference>
<feature type="region of interest" description="Disordered" evidence="1">
    <location>
        <begin position="15"/>
        <end position="39"/>
    </location>
</feature>
<sequence length="419" mass="43147">MRADEVIVVITGRTRRDRADAGERQASPGLATRPPRPARPSTAALALILSFETASARAAVPVDLSLEPPSPRHAIDLSSEPAAHAADATLPVSEHPSFETASARAAVLAPLRSSSATSVAVAIDLSLAPPAPSPRDLAYERGQAAKEAGDDARAGDEFARAYRLTAADETGPRLMLLRESVDARLRAHERGGDAREQLCPARALLREHLAGAGADPLADERARLARVEQGLAAVDCDAPAGPAPQGPSPRQPAPEDTFPSSPRPVPRDTSPVPPSTSPAIAAPRQPDPKDMSGPPASATRPGRALRIAGAAVLGVGAAALVPMGVGIALARDATRDGRRVCWGMDIACDGGNSLEVQEILNRGYDADRIVRIAAPIAGVALLGGFVLLGVGLALRARPPVALAPRLGPGTLGVGLQGRF</sequence>
<feature type="region of interest" description="Disordered" evidence="1">
    <location>
        <begin position="71"/>
        <end position="93"/>
    </location>
</feature>